<dbReference type="PIRSF" id="PIRSF000361">
    <property type="entry name" value="Frd-NADP+_RD"/>
    <property type="match status" value="1"/>
</dbReference>
<feature type="binding site" evidence="10">
    <location>
        <begin position="352"/>
        <end position="353"/>
    </location>
    <ligand>
        <name>NADP(+)</name>
        <dbReference type="ChEBI" id="CHEBI:58349"/>
    </ligand>
</feature>
<sequence length="431" mass="46312">MLAAPLLLGALTGSAPIGGPRRACAPQMSTDSLSAFLTQRAGVSPKFVGRVLEICDDEMIDDVEQLKVARDAGLLSQIFKPVVAIGIEAALSAPPDIAEAASSVKELLASTSSQAGDAALLTVPLDLESVPYYDNSKIPLNTYKAKNPLQGSIASVKRIVGESAPGEVCHIKISSGASFKYWEGQSLGIIPPGVNPKNGKPNAVRLYSIASTRYGDDLDGQTVSLCVRRAVYWDKELGREDPAKKGVCSNYLCDATPGTPITLTGPTGKVMLMPESDPLADVIMVATGTGIAPYRGFLRRLFVEKTPAGAAFKGLAWLFLGVSTTDSLLYDDDWQAIAKRNPEHFRLTYAISREQNTATGGKMYVQERLAEHAQEIFDRLDKGAHMYFCGLKGMMPGILETLEEVATSKGISWAERLESLKAAGQWHVEVY</sequence>
<dbReference type="FunFam" id="3.40.50.80:FF:000008">
    <property type="entry name" value="Ferredoxin--NADP reductase, chloroplastic"/>
    <property type="match status" value="1"/>
</dbReference>
<organism evidence="13 14">
    <name type="scientific">Prymnesium parvum</name>
    <name type="common">Toxic golden alga</name>
    <dbReference type="NCBI Taxonomy" id="97485"/>
    <lineage>
        <taxon>Eukaryota</taxon>
        <taxon>Haptista</taxon>
        <taxon>Haptophyta</taxon>
        <taxon>Prymnesiophyceae</taxon>
        <taxon>Prymnesiales</taxon>
        <taxon>Prymnesiaceae</taxon>
        <taxon>Prymnesium</taxon>
    </lineage>
</organism>
<feature type="binding site" evidence="10">
    <location>
        <position position="362"/>
    </location>
    <ligand>
        <name>NADP(+)</name>
        <dbReference type="ChEBI" id="CHEBI:58349"/>
    </ligand>
</feature>
<dbReference type="Proteomes" id="UP001515480">
    <property type="component" value="Unassembled WGS sequence"/>
</dbReference>
<feature type="domain" description="FAD-binding FR-type" evidence="12">
    <location>
        <begin position="146"/>
        <end position="273"/>
    </location>
</feature>
<dbReference type="SUPFAM" id="SSF52343">
    <property type="entry name" value="Ferredoxin reductase-like, C-terminal NADP-linked domain"/>
    <property type="match status" value="1"/>
</dbReference>
<evidence type="ECO:0000256" key="2">
    <source>
        <dbReference type="ARBA" id="ARBA00008312"/>
    </source>
</evidence>
<dbReference type="PROSITE" id="PS51384">
    <property type="entry name" value="FAD_FR"/>
    <property type="match status" value="1"/>
</dbReference>
<dbReference type="Gene3D" id="3.40.50.80">
    <property type="entry name" value="Nucleotide-binding domain of ferredoxin-NADP reductase (FNR) module"/>
    <property type="match status" value="1"/>
</dbReference>
<dbReference type="EMBL" id="JBGBPQ010000004">
    <property type="protein sequence ID" value="KAL1525184.1"/>
    <property type="molecule type" value="Genomic_DNA"/>
</dbReference>
<evidence type="ECO:0000256" key="3">
    <source>
        <dbReference type="ARBA" id="ARBA00013223"/>
    </source>
</evidence>
<keyword evidence="5 9" id="KW-0274">FAD</keyword>
<evidence type="ECO:0000256" key="8">
    <source>
        <dbReference type="ARBA" id="ARBA00047776"/>
    </source>
</evidence>
<comment type="similarity">
    <text evidence="2">Belongs to the ferredoxin--NADP reductase type 1 family.</text>
</comment>
<dbReference type="Gene3D" id="2.40.30.10">
    <property type="entry name" value="Translation factors"/>
    <property type="match status" value="1"/>
</dbReference>
<evidence type="ECO:0000256" key="5">
    <source>
        <dbReference type="ARBA" id="ARBA00022827"/>
    </source>
</evidence>
<dbReference type="InterPro" id="IPR001433">
    <property type="entry name" value="OxRdtase_FAD/NAD-bd"/>
</dbReference>
<gene>
    <name evidence="13" type="ORF">AB1Y20_020054</name>
</gene>
<dbReference type="AlphaFoldDB" id="A0AB34JU15"/>
<evidence type="ECO:0000313" key="13">
    <source>
        <dbReference type="EMBL" id="KAL1525184.1"/>
    </source>
</evidence>
<comment type="catalytic activity">
    <reaction evidence="8">
        <text>2 reduced [2Fe-2S]-[ferredoxin] + NADP(+) + H(+) = 2 oxidized [2Fe-2S]-[ferredoxin] + NADPH</text>
        <dbReference type="Rhea" id="RHEA:20125"/>
        <dbReference type="Rhea" id="RHEA-COMP:10000"/>
        <dbReference type="Rhea" id="RHEA-COMP:10001"/>
        <dbReference type="ChEBI" id="CHEBI:15378"/>
        <dbReference type="ChEBI" id="CHEBI:33737"/>
        <dbReference type="ChEBI" id="CHEBI:33738"/>
        <dbReference type="ChEBI" id="CHEBI:57783"/>
        <dbReference type="ChEBI" id="CHEBI:58349"/>
        <dbReference type="EC" id="1.18.1.2"/>
    </reaction>
</comment>
<feature type="binding site" evidence="10">
    <location>
        <position position="208"/>
    </location>
    <ligand>
        <name>NADP(+)</name>
        <dbReference type="ChEBI" id="CHEBI:58349"/>
    </ligand>
</feature>
<evidence type="ECO:0000256" key="1">
    <source>
        <dbReference type="ARBA" id="ARBA00001974"/>
    </source>
</evidence>
<feature type="signal peptide" evidence="11">
    <location>
        <begin position="1"/>
        <end position="16"/>
    </location>
</feature>
<dbReference type="InterPro" id="IPR039261">
    <property type="entry name" value="FNR_nucleotide-bd"/>
</dbReference>
<evidence type="ECO:0000313" key="14">
    <source>
        <dbReference type="Proteomes" id="UP001515480"/>
    </source>
</evidence>
<accession>A0AB34JU15</accession>
<evidence type="ECO:0000256" key="7">
    <source>
        <dbReference type="ARBA" id="ARBA00023002"/>
    </source>
</evidence>
<dbReference type="GO" id="GO:0004324">
    <property type="term" value="F:ferredoxin-NADP+ reductase activity"/>
    <property type="evidence" value="ECO:0007669"/>
    <property type="project" value="UniProtKB-EC"/>
</dbReference>
<evidence type="ECO:0000256" key="11">
    <source>
        <dbReference type="SAM" id="SignalP"/>
    </source>
</evidence>
<comment type="cofactor">
    <cofactor evidence="1">
        <name>FAD</name>
        <dbReference type="ChEBI" id="CHEBI:57692"/>
    </cofactor>
</comment>
<dbReference type="Pfam" id="PF00175">
    <property type="entry name" value="NAD_binding_1"/>
    <property type="match status" value="1"/>
</dbReference>
<protein>
    <recommendedName>
        <fullName evidence="3">ferredoxin--NADP(+) reductase</fullName>
        <ecNumber evidence="3">1.18.1.2</ecNumber>
    </recommendedName>
</protein>
<evidence type="ECO:0000256" key="6">
    <source>
        <dbReference type="ARBA" id="ARBA00022857"/>
    </source>
</evidence>
<dbReference type="PRINTS" id="PR00371">
    <property type="entry name" value="FPNCR"/>
</dbReference>
<evidence type="ECO:0000256" key="4">
    <source>
        <dbReference type="ARBA" id="ARBA00022630"/>
    </source>
</evidence>
<keyword evidence="14" id="KW-1185">Reference proteome</keyword>
<dbReference type="InterPro" id="IPR035442">
    <property type="entry name" value="FNR_plant_Cyanobacteria"/>
</dbReference>
<evidence type="ECO:0000256" key="9">
    <source>
        <dbReference type="PIRNR" id="PIRNR000361"/>
    </source>
</evidence>
<keyword evidence="11" id="KW-0732">Signal</keyword>
<keyword evidence="6 9" id="KW-0521">NADP</keyword>
<dbReference type="PANTHER" id="PTHR43314">
    <property type="match status" value="1"/>
</dbReference>
<dbReference type="EC" id="1.18.1.2" evidence="3"/>
<proteinExistence type="inferred from homology"/>
<feature type="binding site" evidence="10">
    <location>
        <position position="429"/>
    </location>
    <ligand>
        <name>NADP(+)</name>
        <dbReference type="ChEBI" id="CHEBI:58349"/>
    </ligand>
</feature>
<feature type="binding site" evidence="10">
    <location>
        <position position="228"/>
    </location>
    <ligand>
        <name>NADP(+)</name>
        <dbReference type="ChEBI" id="CHEBI:58349"/>
    </ligand>
</feature>
<dbReference type="CDD" id="cd06208">
    <property type="entry name" value="CYPOR_like_FNR"/>
    <property type="match status" value="1"/>
</dbReference>
<feature type="binding site" evidence="10">
    <location>
        <position position="289"/>
    </location>
    <ligand>
        <name>NADP(+)</name>
        <dbReference type="ChEBI" id="CHEBI:58349"/>
    </ligand>
</feature>
<dbReference type="InterPro" id="IPR001709">
    <property type="entry name" value="Flavoprot_Pyr_Nucl_cyt_Rdtase"/>
</dbReference>
<dbReference type="SUPFAM" id="SSF63380">
    <property type="entry name" value="Riboflavin synthase domain-like"/>
    <property type="match status" value="1"/>
</dbReference>
<dbReference type="PIRSF" id="PIRSF501178">
    <property type="entry name" value="FNR-PetH"/>
    <property type="match status" value="1"/>
</dbReference>
<comment type="caution">
    <text evidence="13">The sequence shown here is derived from an EMBL/GenBank/DDBJ whole genome shotgun (WGS) entry which is preliminary data.</text>
</comment>
<keyword evidence="4 9" id="KW-0285">Flavoprotein</keyword>
<name>A0AB34JU15_PRYPA</name>
<feature type="binding site" evidence="10">
    <location>
        <begin position="390"/>
        <end position="391"/>
    </location>
    <ligand>
        <name>NADP(+)</name>
        <dbReference type="ChEBI" id="CHEBI:58349"/>
    </ligand>
</feature>
<reference evidence="13 14" key="1">
    <citation type="journal article" date="2024" name="Science">
        <title>Giant polyketide synthase enzymes in the biosynthesis of giant marine polyether toxins.</title>
        <authorList>
            <person name="Fallon T.R."/>
            <person name="Shende V.V."/>
            <person name="Wierzbicki I.H."/>
            <person name="Pendleton A.L."/>
            <person name="Watervoot N.F."/>
            <person name="Auber R.P."/>
            <person name="Gonzalez D.J."/>
            <person name="Wisecaver J.H."/>
            <person name="Moore B.S."/>
        </authorList>
    </citation>
    <scope>NUCLEOTIDE SEQUENCE [LARGE SCALE GENOMIC DNA]</scope>
    <source>
        <strain evidence="13 14">12B1</strain>
    </source>
</reference>
<evidence type="ECO:0000259" key="12">
    <source>
        <dbReference type="PROSITE" id="PS51384"/>
    </source>
</evidence>
<evidence type="ECO:0000256" key="10">
    <source>
        <dbReference type="PIRSR" id="PIRSR000361-1"/>
    </source>
</evidence>
<feature type="chain" id="PRO_5044230359" description="ferredoxin--NADP(+) reductase" evidence="11">
    <location>
        <begin position="17"/>
        <end position="431"/>
    </location>
</feature>
<dbReference type="InterPro" id="IPR015701">
    <property type="entry name" value="FNR"/>
</dbReference>
<keyword evidence="7 9" id="KW-0560">Oxidoreductase</keyword>
<dbReference type="InterPro" id="IPR017927">
    <property type="entry name" value="FAD-bd_FR_type"/>
</dbReference>
<dbReference type="InterPro" id="IPR017938">
    <property type="entry name" value="Riboflavin_synthase-like_b-brl"/>
</dbReference>